<sequence>MSRLLLKLLPVAALFFFTGCAVQTAESSAPQVNLNNGNSSQQTLYQELGGEAGLSAIVDGLLARIATDPRIVHHFQETDIALFRERAIEHFCLVADGGCVYHGENMALSHQGLNITQADFDALVGHLIESMKEQHIPLSTRNTLLKRLAPMYSDITYH</sequence>
<keyword evidence="1" id="KW-0813">Transport</keyword>
<keyword evidence="3 5" id="KW-0479">Metal-binding</keyword>
<dbReference type="Pfam" id="PF01152">
    <property type="entry name" value="Bac_globin"/>
    <property type="match status" value="1"/>
</dbReference>
<dbReference type="GO" id="GO:0046872">
    <property type="term" value="F:metal ion binding"/>
    <property type="evidence" value="ECO:0007669"/>
    <property type="project" value="UniProtKB-KW"/>
</dbReference>
<keyword evidence="6" id="KW-0732">Signal</keyword>
<dbReference type="Proteomes" id="UP001155604">
    <property type="component" value="Unassembled WGS sequence"/>
</dbReference>
<evidence type="ECO:0000313" key="8">
    <source>
        <dbReference type="Proteomes" id="UP001155604"/>
    </source>
</evidence>
<dbReference type="InterPro" id="IPR001486">
    <property type="entry name" value="Hemoglobin_trunc"/>
</dbReference>
<dbReference type="GO" id="GO:0019825">
    <property type="term" value="F:oxygen binding"/>
    <property type="evidence" value="ECO:0007669"/>
    <property type="project" value="InterPro"/>
</dbReference>
<dbReference type="Gene3D" id="1.10.490.10">
    <property type="entry name" value="Globins"/>
    <property type="match status" value="1"/>
</dbReference>
<evidence type="ECO:0000256" key="2">
    <source>
        <dbReference type="ARBA" id="ARBA00022617"/>
    </source>
</evidence>
<dbReference type="InterPro" id="IPR009050">
    <property type="entry name" value="Globin-like_sf"/>
</dbReference>
<dbReference type="InterPro" id="IPR012292">
    <property type="entry name" value="Globin/Proto"/>
</dbReference>
<reference evidence="7" key="1">
    <citation type="journal article" date="2023" name="Int. J. Syst. Evol. Microbiol.">
        <title>&lt;i&gt;Shewanella septentrionalis&lt;/i&gt; sp. nov. and &lt;i&gt;Shewanella holmiensis&lt;/i&gt; sp. nov., isolated from Baltic Sea water and sediments.</title>
        <authorList>
            <person name="Martin-Rodriguez A.J."/>
            <person name="Thorell K."/>
            <person name="Joffre E."/>
            <person name="Jensie-Markopoulos S."/>
            <person name="Moore E.R.B."/>
            <person name="Sjoling A."/>
        </authorList>
    </citation>
    <scope>NUCLEOTIDE SEQUENCE</scope>
    <source>
        <strain evidence="7">SP1W3</strain>
    </source>
</reference>
<evidence type="ECO:0000313" key="7">
    <source>
        <dbReference type="EMBL" id="MCT7945476.1"/>
    </source>
</evidence>
<keyword evidence="4 5" id="KW-0408">Iron</keyword>
<evidence type="ECO:0000256" key="1">
    <source>
        <dbReference type="ARBA" id="ARBA00022448"/>
    </source>
</evidence>
<feature type="chain" id="PRO_5040951895" evidence="6">
    <location>
        <begin position="22"/>
        <end position="158"/>
    </location>
</feature>
<dbReference type="CDD" id="cd00454">
    <property type="entry name" value="TrHb1_N"/>
    <property type="match status" value="1"/>
</dbReference>
<name>A0A9X2WUB6_9GAMM</name>
<keyword evidence="8" id="KW-1185">Reference proteome</keyword>
<dbReference type="GO" id="GO:0020037">
    <property type="term" value="F:heme binding"/>
    <property type="evidence" value="ECO:0007669"/>
    <property type="project" value="InterPro"/>
</dbReference>
<dbReference type="EMBL" id="JAMTCC010000012">
    <property type="protein sequence ID" value="MCT7945476.1"/>
    <property type="molecule type" value="Genomic_DNA"/>
</dbReference>
<proteinExistence type="predicted"/>
<accession>A0A9X2WUB6</accession>
<gene>
    <name evidence="7" type="ORF">NE536_08860</name>
</gene>
<evidence type="ECO:0000256" key="5">
    <source>
        <dbReference type="PIRSR" id="PIRSR601486-1"/>
    </source>
</evidence>
<evidence type="ECO:0000256" key="3">
    <source>
        <dbReference type="ARBA" id="ARBA00022723"/>
    </source>
</evidence>
<organism evidence="7 8">
    <name type="scientific">Shewanella septentrionalis</name>
    <dbReference type="NCBI Taxonomy" id="2952223"/>
    <lineage>
        <taxon>Bacteria</taxon>
        <taxon>Pseudomonadati</taxon>
        <taxon>Pseudomonadota</taxon>
        <taxon>Gammaproteobacteria</taxon>
        <taxon>Alteromonadales</taxon>
        <taxon>Shewanellaceae</taxon>
        <taxon>Shewanella</taxon>
    </lineage>
</organism>
<feature type="binding site" description="distal binding residue" evidence="5">
    <location>
        <position position="110"/>
    </location>
    <ligand>
        <name>heme</name>
        <dbReference type="ChEBI" id="CHEBI:30413"/>
    </ligand>
    <ligandPart>
        <name>Fe</name>
        <dbReference type="ChEBI" id="CHEBI:18248"/>
    </ligandPart>
</feature>
<dbReference type="SUPFAM" id="SSF46458">
    <property type="entry name" value="Globin-like"/>
    <property type="match status" value="1"/>
</dbReference>
<comment type="caution">
    <text evidence="7">The sequence shown here is derived from an EMBL/GenBank/DDBJ whole genome shotgun (WGS) entry which is preliminary data.</text>
</comment>
<protein>
    <submittedName>
        <fullName evidence="7">Group 1 truncated hemoglobin</fullName>
    </submittedName>
</protein>
<dbReference type="RefSeq" id="WP_261272463.1">
    <property type="nucleotide sequence ID" value="NZ_JAMTCC010000012.1"/>
</dbReference>
<keyword evidence="2 5" id="KW-0349">Heme</keyword>
<evidence type="ECO:0000256" key="6">
    <source>
        <dbReference type="SAM" id="SignalP"/>
    </source>
</evidence>
<dbReference type="PROSITE" id="PS51257">
    <property type="entry name" value="PROKAR_LIPOPROTEIN"/>
    <property type="match status" value="1"/>
</dbReference>
<feature type="signal peptide" evidence="6">
    <location>
        <begin position="1"/>
        <end position="21"/>
    </location>
</feature>
<evidence type="ECO:0000256" key="4">
    <source>
        <dbReference type="ARBA" id="ARBA00023004"/>
    </source>
</evidence>
<dbReference type="AlphaFoldDB" id="A0A9X2WUB6"/>